<feature type="domain" description="M23ase beta-sheet core" evidence="2">
    <location>
        <begin position="468"/>
        <end position="541"/>
    </location>
</feature>
<dbReference type="InterPro" id="IPR016047">
    <property type="entry name" value="M23ase_b-sheet_dom"/>
</dbReference>
<keyword evidence="1" id="KW-0812">Transmembrane</keyword>
<accession>A0A955LGC0</accession>
<dbReference type="PANTHER" id="PTHR21666:SF270">
    <property type="entry name" value="MUREIN HYDROLASE ACTIVATOR ENVC"/>
    <property type="match status" value="1"/>
</dbReference>
<dbReference type="PANTHER" id="PTHR21666">
    <property type="entry name" value="PEPTIDASE-RELATED"/>
    <property type="match status" value="1"/>
</dbReference>
<comment type="caution">
    <text evidence="3">The sequence shown here is derived from an EMBL/GenBank/DDBJ whole genome shotgun (WGS) entry which is preliminary data.</text>
</comment>
<dbReference type="GO" id="GO:0004222">
    <property type="term" value="F:metalloendopeptidase activity"/>
    <property type="evidence" value="ECO:0007669"/>
    <property type="project" value="TreeGrafter"/>
</dbReference>
<dbReference type="InterPro" id="IPR050570">
    <property type="entry name" value="Cell_wall_metabolism_enzyme"/>
</dbReference>
<evidence type="ECO:0000313" key="3">
    <source>
        <dbReference type="EMBL" id="MCA9390080.1"/>
    </source>
</evidence>
<dbReference type="InterPro" id="IPR017853">
    <property type="entry name" value="GH"/>
</dbReference>
<keyword evidence="1" id="KW-1133">Transmembrane helix</keyword>
<dbReference type="AlphaFoldDB" id="A0A955LGC0"/>
<evidence type="ECO:0000259" key="2">
    <source>
        <dbReference type="Pfam" id="PF01551"/>
    </source>
</evidence>
<protein>
    <submittedName>
        <fullName evidence="3">M23 family metallopeptidase</fullName>
    </submittedName>
</protein>
<keyword evidence="1" id="KW-0472">Membrane</keyword>
<dbReference type="Gene3D" id="2.70.70.10">
    <property type="entry name" value="Glucose Permease (Domain IIA)"/>
    <property type="match status" value="1"/>
</dbReference>
<dbReference type="SUPFAM" id="SSF51261">
    <property type="entry name" value="Duplicated hybrid motif"/>
    <property type="match status" value="1"/>
</dbReference>
<proteinExistence type="predicted"/>
<dbReference type="InterPro" id="IPR011055">
    <property type="entry name" value="Dup_hybrid_motif"/>
</dbReference>
<organism evidence="3 4">
    <name type="scientific">candidate division WWE3 bacterium</name>
    <dbReference type="NCBI Taxonomy" id="2053526"/>
    <lineage>
        <taxon>Bacteria</taxon>
        <taxon>Katanobacteria</taxon>
    </lineage>
</organism>
<reference evidence="3" key="1">
    <citation type="submission" date="2020-04" db="EMBL/GenBank/DDBJ databases">
        <authorList>
            <person name="Zhang T."/>
        </authorList>
    </citation>
    <scope>NUCLEOTIDE SEQUENCE</scope>
    <source>
        <strain evidence="3">HKST-UBA01</strain>
    </source>
</reference>
<evidence type="ECO:0000256" key="1">
    <source>
        <dbReference type="SAM" id="Phobius"/>
    </source>
</evidence>
<reference evidence="3" key="2">
    <citation type="journal article" date="2021" name="Microbiome">
        <title>Successional dynamics and alternative stable states in a saline activated sludge microbial community over 9 years.</title>
        <authorList>
            <person name="Wang Y."/>
            <person name="Ye J."/>
            <person name="Ju F."/>
            <person name="Liu L."/>
            <person name="Boyd J.A."/>
            <person name="Deng Y."/>
            <person name="Parks D.H."/>
            <person name="Jiang X."/>
            <person name="Yin X."/>
            <person name="Woodcroft B.J."/>
            <person name="Tyson G.W."/>
            <person name="Hugenholtz P."/>
            <person name="Polz M.F."/>
            <person name="Zhang T."/>
        </authorList>
    </citation>
    <scope>NUCLEOTIDE SEQUENCE</scope>
    <source>
        <strain evidence="3">HKST-UBA01</strain>
    </source>
</reference>
<feature type="transmembrane region" description="Helical" evidence="1">
    <location>
        <begin position="12"/>
        <end position="30"/>
    </location>
</feature>
<dbReference type="EMBL" id="JAGQKX010000028">
    <property type="protein sequence ID" value="MCA9390080.1"/>
    <property type="molecule type" value="Genomic_DNA"/>
</dbReference>
<evidence type="ECO:0000313" key="4">
    <source>
        <dbReference type="Proteomes" id="UP000701698"/>
    </source>
</evidence>
<sequence>MTVLINRHKKNAQSYAIILIGLAIGLASWFTGGFGYFKTIETDAAGGPDVACIGNAVANYIDAVMAGIGSTPGVPNSDDLPNIRTLSPVFNMTSPYFQDMVNTMAGSSVYWGSLDAIGGNAYNFQNGPYIPDWVATARTNPNIGNRPMILTEIGWYELLQGSDIGTARTNLGNSASWINSQSNILGSMLFNVFNTNGGWSQYAISDSDLFTICGGAGNCNKVGANSAVYYSSSDGGFYGKAGQHGMQWTIEIANNDTNRSFPSLMPGINSALNRGITPVIRIGVQDNSGGFDTPNELVQFMEDLDALVSGEVWVIIGPNEPISECWAAPGCAYAGGGSCSGSIPGANQGCSISDWIARGPNVPIVQQQCACPPGSGTRCDPFDAETPPSSAAQGQLDGSAPGNYTFFDNDIRDWVEILPIIGATSATNPPPGGGGPPAPPPPGGCIACPILGGNVGYQQCSPTWYGQDHRGTDYLAATGTTTYAAVDGDITTASFNTTAGYGYLIILTAPDGTRYYYAHQDPNNLPALGPVSQGDPISAVGPVCLPASDPNAGPSCPRKNVSLCGNVNPDGCTNGTTDIAHLHFEIRPPGVGYDPCDAQTDPQSVTPSTCQGSCAGTGTCSGGSAQVNCDPNAPTPSGHNVKPVAQMIPLLQNSPRFAQTDTDNLQTCYNDVINQAQAAGVDPAFAMSIWIEESAASNYCEFPVVGDFGCVSGNVPQSNFQSQISCFFNTFNSYLTYGGNFQACREAGCAPGVEQLDVKKYLCTFSDGPGTCAAQTPPDQWVNSNFYNSMHAAYQIVHASSDDFDDSCILPSSDVSNSGCSLTTSCSY</sequence>
<dbReference type="Pfam" id="PF01551">
    <property type="entry name" value="Peptidase_M23"/>
    <property type="match status" value="1"/>
</dbReference>
<dbReference type="Proteomes" id="UP000701698">
    <property type="component" value="Unassembled WGS sequence"/>
</dbReference>
<gene>
    <name evidence="3" type="ORF">KC571_01640</name>
</gene>
<dbReference type="SUPFAM" id="SSF51445">
    <property type="entry name" value="(Trans)glycosidases"/>
    <property type="match status" value="1"/>
</dbReference>
<name>A0A955LGC0_UNCKA</name>